<evidence type="ECO:0000259" key="1">
    <source>
        <dbReference type="Pfam" id="PF08769"/>
    </source>
</evidence>
<comment type="caution">
    <text evidence="2">The sequence shown here is derived from an EMBL/GenBank/DDBJ whole genome shotgun (WGS) entry which is preliminary data.</text>
</comment>
<dbReference type="Pfam" id="PF08769">
    <property type="entry name" value="Spo0A_C"/>
    <property type="match status" value="1"/>
</dbReference>
<feature type="domain" description="Sporulation initiation factor Spo0A C-terminal" evidence="1">
    <location>
        <begin position="4"/>
        <end position="102"/>
    </location>
</feature>
<dbReference type="Proteomes" id="UP001473063">
    <property type="component" value="Unassembled WGS sequence"/>
</dbReference>
<proteinExistence type="predicted"/>
<dbReference type="RefSeq" id="WP_349056378.1">
    <property type="nucleotide sequence ID" value="NZ_JBBMEJ010000005.1"/>
</dbReference>
<dbReference type="GO" id="GO:0003743">
    <property type="term" value="F:translation initiation factor activity"/>
    <property type="evidence" value="ECO:0007669"/>
    <property type="project" value="UniProtKB-KW"/>
</dbReference>
<gene>
    <name evidence="2" type="ORF">WMO28_06105</name>
</gene>
<dbReference type="InterPro" id="IPR036388">
    <property type="entry name" value="WH-like_DNA-bd_sf"/>
</dbReference>
<keyword evidence="2" id="KW-0648">Protein biosynthesis</keyword>
<dbReference type="EMBL" id="JBBMEJ010000005">
    <property type="protein sequence ID" value="MEQ2370521.1"/>
    <property type="molecule type" value="Genomic_DNA"/>
</dbReference>
<accession>A0ABV1BFN6</accession>
<evidence type="ECO:0000313" key="2">
    <source>
        <dbReference type="EMBL" id="MEQ2370521.1"/>
    </source>
</evidence>
<dbReference type="InterPro" id="IPR016032">
    <property type="entry name" value="Sig_transdc_resp-reg_C-effctor"/>
</dbReference>
<sequence>MRRIYGLIRRLGANSKYKGYFFAAEAVKISMKYQEKPLRITKDIYPCLATKYKSTPTNVEHDIRTLVNVCWEGNRELLEEIAGYSLDYKPTNSEFIDMLAYYLTDMEERI</sequence>
<dbReference type="SUPFAM" id="SSF46894">
    <property type="entry name" value="C-terminal effector domain of the bipartite response regulators"/>
    <property type="match status" value="1"/>
</dbReference>
<evidence type="ECO:0000313" key="3">
    <source>
        <dbReference type="Proteomes" id="UP001473063"/>
    </source>
</evidence>
<keyword evidence="3" id="KW-1185">Reference proteome</keyword>
<reference evidence="2 3" key="1">
    <citation type="submission" date="2024-03" db="EMBL/GenBank/DDBJ databases">
        <title>Human intestinal bacterial collection.</title>
        <authorList>
            <person name="Pauvert C."/>
            <person name="Hitch T.C.A."/>
            <person name="Clavel T."/>
        </authorList>
    </citation>
    <scope>NUCLEOTIDE SEQUENCE [LARGE SCALE GENOMIC DNA]</scope>
    <source>
        <strain evidence="2 3">CLA-JM-H16</strain>
    </source>
</reference>
<dbReference type="Gene3D" id="1.10.10.10">
    <property type="entry name" value="Winged helix-like DNA-binding domain superfamily/Winged helix DNA-binding domain"/>
    <property type="match status" value="1"/>
</dbReference>
<keyword evidence="2" id="KW-0396">Initiation factor</keyword>
<dbReference type="InterPro" id="IPR014879">
    <property type="entry name" value="Spo0A_C"/>
</dbReference>
<protein>
    <submittedName>
        <fullName evidence="2">Sporulation initiation factor Spo0A C-terminal domain-containing protein</fullName>
    </submittedName>
</protein>
<name>A0ABV1BFN6_9FIRM</name>
<organism evidence="2 3">
    <name type="scientific">Blautia aquisgranensis</name>
    <dbReference type="NCBI Taxonomy" id="3133153"/>
    <lineage>
        <taxon>Bacteria</taxon>
        <taxon>Bacillati</taxon>
        <taxon>Bacillota</taxon>
        <taxon>Clostridia</taxon>
        <taxon>Lachnospirales</taxon>
        <taxon>Lachnospiraceae</taxon>
        <taxon>Blautia</taxon>
    </lineage>
</organism>